<name>A0A0K8RFW6_IXORI</name>
<evidence type="ECO:0000313" key="1">
    <source>
        <dbReference type="EMBL" id="JAA69733.1"/>
    </source>
</evidence>
<accession>A0A0K8RFW6</accession>
<sequence length="72" mass="8041">MLKMAQKLTLIMFVVFGLLAISTFDYAFGRRDQGHARRPGCTMTPCTKDDECRTPPCSQCSSGPWGNAMCKY</sequence>
<proteinExistence type="evidence at transcript level"/>
<dbReference type="EMBL" id="GADI01004075">
    <property type="protein sequence ID" value="JAA69733.1"/>
    <property type="molecule type" value="mRNA"/>
</dbReference>
<dbReference type="AlphaFoldDB" id="A0A0K8RFW6"/>
<organism evidence="1">
    <name type="scientific">Ixodes ricinus</name>
    <name type="common">Common tick</name>
    <name type="synonym">Acarus ricinus</name>
    <dbReference type="NCBI Taxonomy" id="34613"/>
    <lineage>
        <taxon>Eukaryota</taxon>
        <taxon>Metazoa</taxon>
        <taxon>Ecdysozoa</taxon>
        <taxon>Arthropoda</taxon>
        <taxon>Chelicerata</taxon>
        <taxon>Arachnida</taxon>
        <taxon>Acari</taxon>
        <taxon>Parasitiformes</taxon>
        <taxon>Ixodida</taxon>
        <taxon>Ixodoidea</taxon>
        <taxon>Ixodidae</taxon>
        <taxon>Ixodinae</taxon>
        <taxon>Ixodes</taxon>
    </lineage>
</organism>
<reference evidence="1" key="1">
    <citation type="submission" date="2012-12" db="EMBL/GenBank/DDBJ databases">
        <title>Identification and characterization of a phenylalanine ammonia-lyase gene family in Isatis indigotica Fort.</title>
        <authorList>
            <person name="Liu Q."/>
            <person name="Chen J."/>
            <person name="Zhou X."/>
            <person name="Di P."/>
            <person name="Xiao Y."/>
            <person name="Xuan H."/>
            <person name="Zhang L."/>
            <person name="Chen W."/>
        </authorList>
    </citation>
    <scope>NUCLEOTIDE SEQUENCE</scope>
    <source>
        <tissue evidence="1">Salivary gland</tissue>
    </source>
</reference>
<protein>
    <submittedName>
        <fullName evidence="1">Putative 5.3 kDa protein</fullName>
    </submittedName>
</protein>